<proteinExistence type="predicted"/>
<evidence type="ECO:0000256" key="2">
    <source>
        <dbReference type="SAM" id="Phobius"/>
    </source>
</evidence>
<reference evidence="3" key="1">
    <citation type="submission" date="2022-06" db="EMBL/GenBank/DDBJ databases">
        <title>Complete genome sequence and characterization of Cupriavidus gilardii QJ1 isolated from contaminating cells.</title>
        <authorList>
            <person name="Qi J."/>
        </authorList>
    </citation>
    <scope>NUCLEOTIDE SEQUENCE</scope>
    <source>
        <strain evidence="3">QJ1</strain>
    </source>
</reference>
<dbReference type="EMBL" id="CP098736">
    <property type="protein sequence ID" value="USE81164.1"/>
    <property type="molecule type" value="Genomic_DNA"/>
</dbReference>
<evidence type="ECO:0000313" key="4">
    <source>
        <dbReference type="Proteomes" id="UP001056648"/>
    </source>
</evidence>
<dbReference type="Proteomes" id="UP001056648">
    <property type="component" value="Chromosome 2"/>
</dbReference>
<organism evidence="3 4">
    <name type="scientific">Cupriavidus gilardii</name>
    <dbReference type="NCBI Taxonomy" id="82541"/>
    <lineage>
        <taxon>Bacteria</taxon>
        <taxon>Pseudomonadati</taxon>
        <taxon>Pseudomonadota</taxon>
        <taxon>Betaproteobacteria</taxon>
        <taxon>Burkholderiales</taxon>
        <taxon>Burkholderiaceae</taxon>
        <taxon>Cupriavidus</taxon>
    </lineage>
</organism>
<keyword evidence="4" id="KW-1185">Reference proteome</keyword>
<feature type="transmembrane region" description="Helical" evidence="2">
    <location>
        <begin position="124"/>
        <end position="143"/>
    </location>
</feature>
<keyword evidence="2" id="KW-0812">Transmembrane</keyword>
<keyword evidence="2" id="KW-0472">Membrane</keyword>
<sequence length="202" mass="20682">MSEKVRTIRLYGYLGARFGRIHRLAVSSAAEAVRALGVMVPGFHAELISSRDRGIRYAVFVGKQNLGKDELVLPPGRDDIRIAPVLQGAKRGGLFQTLLGVALIAAATITAGGLGAAFTSNGLIGATAMMGASMALGGIVQMLSPQPGGLSASDRPENKPSYGFNGPVNTSAQGGPVPLFYGGPLTVGSAVISAGIYAEDQA</sequence>
<gene>
    <name evidence="3" type="ORF">NDR89_15710</name>
</gene>
<dbReference type="Pfam" id="PF06805">
    <property type="entry name" value="Lambda_tail_I"/>
    <property type="match status" value="1"/>
</dbReference>
<dbReference type="RefSeq" id="WP_252253685.1">
    <property type="nucleotide sequence ID" value="NZ_CP098736.1"/>
</dbReference>
<name>A0ABY4VZ33_9BURK</name>
<evidence type="ECO:0000256" key="1">
    <source>
        <dbReference type="SAM" id="MobiDB-lite"/>
    </source>
</evidence>
<protein>
    <submittedName>
        <fullName evidence="3">Tail assembly protein</fullName>
    </submittedName>
</protein>
<feature type="region of interest" description="Disordered" evidence="1">
    <location>
        <begin position="147"/>
        <end position="168"/>
    </location>
</feature>
<feature type="transmembrane region" description="Helical" evidence="2">
    <location>
        <begin position="98"/>
        <end position="118"/>
    </location>
</feature>
<dbReference type="InterPro" id="IPR010654">
    <property type="entry name" value="Phage_lambda_tail_I"/>
</dbReference>
<keyword evidence="2" id="KW-1133">Transmembrane helix</keyword>
<evidence type="ECO:0000313" key="3">
    <source>
        <dbReference type="EMBL" id="USE81164.1"/>
    </source>
</evidence>
<accession>A0ABY4VZ33</accession>